<feature type="region of interest" description="Disordered" evidence="1">
    <location>
        <begin position="1"/>
        <end position="61"/>
    </location>
</feature>
<feature type="region of interest" description="Disordered" evidence="1">
    <location>
        <begin position="306"/>
        <end position="329"/>
    </location>
</feature>
<dbReference type="AlphaFoldDB" id="A0A2S5B4D1"/>
<protein>
    <submittedName>
        <fullName evidence="2">Uncharacterized protein</fullName>
    </submittedName>
</protein>
<proteinExistence type="predicted"/>
<keyword evidence="3" id="KW-1185">Reference proteome</keyword>
<name>A0A2S5B4D1_9BASI</name>
<dbReference type="OrthoDB" id="2529923at2759"/>
<comment type="caution">
    <text evidence="2">The sequence shown here is derived from an EMBL/GenBank/DDBJ whole genome shotgun (WGS) entry which is preliminary data.</text>
</comment>
<dbReference type="EMBL" id="PJQD01000075">
    <property type="protein sequence ID" value="POY71628.1"/>
    <property type="molecule type" value="Genomic_DNA"/>
</dbReference>
<accession>A0A2S5B4D1</accession>
<feature type="compositionally biased region" description="Low complexity" evidence="1">
    <location>
        <begin position="215"/>
        <end position="261"/>
    </location>
</feature>
<feature type="compositionally biased region" description="Polar residues" evidence="1">
    <location>
        <begin position="12"/>
        <end position="23"/>
    </location>
</feature>
<evidence type="ECO:0000313" key="2">
    <source>
        <dbReference type="EMBL" id="POY71628.1"/>
    </source>
</evidence>
<dbReference type="Proteomes" id="UP000237144">
    <property type="component" value="Unassembled WGS sequence"/>
</dbReference>
<organism evidence="2 3">
    <name type="scientific">Rhodotorula taiwanensis</name>
    <dbReference type="NCBI Taxonomy" id="741276"/>
    <lineage>
        <taxon>Eukaryota</taxon>
        <taxon>Fungi</taxon>
        <taxon>Dikarya</taxon>
        <taxon>Basidiomycota</taxon>
        <taxon>Pucciniomycotina</taxon>
        <taxon>Microbotryomycetes</taxon>
        <taxon>Sporidiobolales</taxon>
        <taxon>Sporidiobolaceae</taxon>
        <taxon>Rhodotorula</taxon>
    </lineage>
</organism>
<feature type="compositionally biased region" description="Low complexity" evidence="1">
    <location>
        <begin position="163"/>
        <end position="180"/>
    </location>
</feature>
<evidence type="ECO:0000256" key="1">
    <source>
        <dbReference type="SAM" id="MobiDB-lite"/>
    </source>
</evidence>
<sequence>MPRPEPSAGRLSRTSRPATTSAPERSARADTATTTTTRKRKGTPCKAPSRTEPSLAPASTPILVKVLLKERTRSVASLDNLRSASSAAAPSSPNGNKSGQVDEDERARKRRKKVAARDALLPSVEGYGRGKRAQSATPAGTTADSDAPLYPARGARGRSPITAARRAASPGAAGVAGLAGTSRPGSAYTQHYPIHSSPLSPPNQYRMHRSRSTGPASNSPTLASSSSSSARRLSPPTPASRSPVMTASALNSTTATSPSLAPSAMSYGNAYAMGISAVSNPSPLAKSFSANGGTVADAVAAATAAANAMPPPPPPRARTPSNTQANGGAYRVAELSGTPIHTLHAVAA</sequence>
<evidence type="ECO:0000313" key="3">
    <source>
        <dbReference type="Proteomes" id="UP000237144"/>
    </source>
</evidence>
<reference evidence="2 3" key="1">
    <citation type="journal article" date="2018" name="Front. Microbiol.">
        <title>Prospects for Fungal Bioremediation of Acidic Radioactive Waste Sites: Characterization and Genome Sequence of Rhodotorula taiwanensis MD1149.</title>
        <authorList>
            <person name="Tkavc R."/>
            <person name="Matrosova V.Y."/>
            <person name="Grichenko O.E."/>
            <person name="Gostincar C."/>
            <person name="Volpe R.P."/>
            <person name="Klimenkova P."/>
            <person name="Gaidamakova E.K."/>
            <person name="Zhou C.E."/>
            <person name="Stewart B.J."/>
            <person name="Lyman M.G."/>
            <person name="Malfatti S.A."/>
            <person name="Rubinfeld B."/>
            <person name="Courtot M."/>
            <person name="Singh J."/>
            <person name="Dalgard C.L."/>
            <person name="Hamilton T."/>
            <person name="Frey K.G."/>
            <person name="Gunde-Cimerman N."/>
            <person name="Dugan L."/>
            <person name="Daly M.J."/>
        </authorList>
    </citation>
    <scope>NUCLEOTIDE SEQUENCE [LARGE SCALE GENOMIC DNA]</scope>
    <source>
        <strain evidence="2 3">MD1149</strain>
    </source>
</reference>
<feature type="region of interest" description="Disordered" evidence="1">
    <location>
        <begin position="78"/>
        <end position="261"/>
    </location>
</feature>
<gene>
    <name evidence="2" type="ORF">BMF94_5321</name>
</gene>
<feature type="compositionally biased region" description="Polar residues" evidence="1">
    <location>
        <begin position="134"/>
        <end position="144"/>
    </location>
</feature>
<feature type="compositionally biased region" description="Low complexity" evidence="1">
    <location>
        <begin position="83"/>
        <end position="93"/>
    </location>
</feature>